<keyword evidence="4" id="KW-1185">Reference proteome</keyword>
<evidence type="ECO:0000259" key="1">
    <source>
        <dbReference type="Pfam" id="PF13173"/>
    </source>
</evidence>
<dbReference type="RefSeq" id="WP_315572064.1">
    <property type="nucleotide sequence ID" value="NZ_CP118868.1"/>
</dbReference>
<proteinExistence type="predicted"/>
<dbReference type="InterPro" id="IPR027417">
    <property type="entry name" value="P-loop_NTPase"/>
</dbReference>
<organism evidence="3 4">
    <name type="scientific">Amygdalobacter indicium</name>
    <dbReference type="NCBI Taxonomy" id="3029272"/>
    <lineage>
        <taxon>Bacteria</taxon>
        <taxon>Bacillati</taxon>
        <taxon>Bacillota</taxon>
        <taxon>Clostridia</taxon>
        <taxon>Eubacteriales</taxon>
        <taxon>Oscillospiraceae</taxon>
        <taxon>Amygdalobacter</taxon>
    </lineage>
</organism>
<name>A0ABY8C5U3_9FIRM</name>
<dbReference type="Pfam" id="PF13173">
    <property type="entry name" value="AAA_14"/>
    <property type="match status" value="1"/>
</dbReference>
<dbReference type="Gene3D" id="3.40.50.300">
    <property type="entry name" value="P-loop containing nucleotide triphosphate hydrolases"/>
    <property type="match status" value="1"/>
</dbReference>
<keyword evidence="3" id="KW-0067">ATP-binding</keyword>
<feature type="domain" description="AAA" evidence="1">
    <location>
        <begin position="43"/>
        <end position="171"/>
    </location>
</feature>
<evidence type="ECO:0000313" key="4">
    <source>
        <dbReference type="Proteomes" id="UP001220478"/>
    </source>
</evidence>
<dbReference type="InterPro" id="IPR025420">
    <property type="entry name" value="DUF4143"/>
</dbReference>
<dbReference type="SUPFAM" id="SSF52540">
    <property type="entry name" value="P-loop containing nucleoside triphosphate hydrolases"/>
    <property type="match status" value="1"/>
</dbReference>
<gene>
    <name evidence="3" type="ORF">PYS61_02530</name>
</gene>
<protein>
    <submittedName>
        <fullName evidence="3">ATP-binding protein</fullName>
    </submittedName>
</protein>
<sequence>MVNLSTIVESVSKTIIERHDDMSYILRKKYLNKIKPFIDKPIVKVITGMRRVGKSILLKMIQSELLTDVPSSNIIYINLESAQYLSVKNDFDLQQLIMKRSQQIEGKIYFFFDEIQLVTHWERVINALRVDYDCDIYLTGSNSKLLSGELATLLAGRYVSFEVLPFTFGEFVDLYQNLNLSIQELFQLYIKIGGMPPLHYFNGEEESSFKYLNDIYNTVVVKDVLEYNSIRDVDVFNRILLFCLDNIGQSFSANSLRKYFMSENRKVSVDTILNYLNFCQAAYLLKKVPRYDSVGKKLLTVEEKYYVTDHGFRQAVGFSNVASIERILENIVYIELLSRGFQVQVGRINNQEIDFIATRQGETEYYQVSYLLAGEDTRRREFGVYRLVKDNYPKYVLSMDTMNFSQEGIIHKYLPDFLLEENA</sequence>
<keyword evidence="3" id="KW-0547">Nucleotide-binding</keyword>
<reference evidence="3 4" key="1">
    <citation type="submission" date="2023-02" db="EMBL/GenBank/DDBJ databases">
        <title>Novel Oscillospiraceae bacterial genomes.</title>
        <authorList>
            <person name="Srinivasan S."/>
            <person name="Austin M.N."/>
            <person name="Fiedler T.L."/>
            <person name="Strenk S.M."/>
            <person name="Agnew K.J."/>
            <person name="Nagana Gowda G.A."/>
            <person name="Raftery D."/>
            <person name="Beamer M.A."/>
            <person name="Achilles S.L."/>
            <person name="Wiesenfeld H.C."/>
            <person name="Fredricks D.N."/>
            <person name="Hillier S.L."/>
        </authorList>
    </citation>
    <scope>NUCLEOTIDE SEQUENCE [LARGE SCALE GENOMIC DNA]</scope>
    <source>
        <strain evidence="3 4">CHIC02 1186E3-8</strain>
    </source>
</reference>
<dbReference type="EMBL" id="CP118868">
    <property type="protein sequence ID" value="WEG36061.1"/>
    <property type="molecule type" value="Genomic_DNA"/>
</dbReference>
<feature type="domain" description="DUF4143" evidence="2">
    <location>
        <begin position="222"/>
        <end position="363"/>
    </location>
</feature>
<dbReference type="InterPro" id="IPR041682">
    <property type="entry name" value="AAA_14"/>
</dbReference>
<dbReference type="GO" id="GO:0005524">
    <property type="term" value="F:ATP binding"/>
    <property type="evidence" value="ECO:0007669"/>
    <property type="project" value="UniProtKB-KW"/>
</dbReference>
<dbReference type="Proteomes" id="UP001220478">
    <property type="component" value="Chromosome"/>
</dbReference>
<evidence type="ECO:0000259" key="2">
    <source>
        <dbReference type="Pfam" id="PF13635"/>
    </source>
</evidence>
<dbReference type="PANTHER" id="PTHR33295:SF20">
    <property type="entry name" value="ATPASE"/>
    <property type="match status" value="1"/>
</dbReference>
<dbReference type="Pfam" id="PF13635">
    <property type="entry name" value="DUF4143"/>
    <property type="match status" value="1"/>
</dbReference>
<dbReference type="PANTHER" id="PTHR33295">
    <property type="entry name" value="ATPASE"/>
    <property type="match status" value="1"/>
</dbReference>
<accession>A0ABY8C5U3</accession>
<evidence type="ECO:0000313" key="3">
    <source>
        <dbReference type="EMBL" id="WEG36061.1"/>
    </source>
</evidence>